<accession>A0A317X1K1</accession>
<dbReference type="AlphaFoldDB" id="A0A317X1K1"/>
<comment type="caution">
    <text evidence="2">The sequence shown here is derived from an EMBL/GenBank/DDBJ whole genome shotgun (WGS) entry which is preliminary data.</text>
</comment>
<dbReference type="GeneID" id="37068488"/>
<evidence type="ECO:0000256" key="1">
    <source>
        <dbReference type="SAM" id="SignalP"/>
    </source>
</evidence>
<gene>
    <name evidence="2" type="ORF">BO70DRAFT_391918</name>
</gene>
<reference evidence="2 3" key="1">
    <citation type="submission" date="2016-12" db="EMBL/GenBank/DDBJ databases">
        <title>The genomes of Aspergillus section Nigri reveals drivers in fungal speciation.</title>
        <authorList>
            <consortium name="DOE Joint Genome Institute"/>
            <person name="Vesth T.C."/>
            <person name="Nybo J."/>
            <person name="Theobald S."/>
            <person name="Brandl J."/>
            <person name="Frisvad J.C."/>
            <person name="Nielsen K.F."/>
            <person name="Lyhne E.K."/>
            <person name="Kogle M.E."/>
            <person name="Kuo A."/>
            <person name="Riley R."/>
            <person name="Clum A."/>
            <person name="Nolan M."/>
            <person name="Lipzen A."/>
            <person name="Salamov A."/>
            <person name="Henrissat B."/>
            <person name="Wiebenga A."/>
            <person name="De Vries R.P."/>
            <person name="Grigoriev I.V."/>
            <person name="Mortensen U.H."/>
            <person name="Andersen M.R."/>
            <person name="Baker S.E."/>
        </authorList>
    </citation>
    <scope>NUCLEOTIDE SEQUENCE [LARGE SCALE GENOMIC DNA]</scope>
    <source>
        <strain evidence="2 3">CBS 117.55</strain>
    </source>
</reference>
<dbReference type="VEuPathDB" id="FungiDB:BO70DRAFT_391918"/>
<feature type="chain" id="PRO_5016411612" evidence="1">
    <location>
        <begin position="25"/>
        <end position="130"/>
    </location>
</feature>
<dbReference type="RefSeq" id="XP_025404253.1">
    <property type="nucleotide sequence ID" value="XM_025546251.1"/>
</dbReference>
<protein>
    <submittedName>
        <fullName evidence="2">Uncharacterized protein</fullName>
    </submittedName>
</protein>
<proteinExistence type="predicted"/>
<dbReference type="Proteomes" id="UP000247233">
    <property type="component" value="Unassembled WGS sequence"/>
</dbReference>
<dbReference type="EMBL" id="MSFL01000001">
    <property type="protein sequence ID" value="PWY92514.1"/>
    <property type="molecule type" value="Genomic_DNA"/>
</dbReference>
<name>A0A317X1K1_9EURO</name>
<organism evidence="2 3">
    <name type="scientific">Aspergillus heteromorphus CBS 117.55</name>
    <dbReference type="NCBI Taxonomy" id="1448321"/>
    <lineage>
        <taxon>Eukaryota</taxon>
        <taxon>Fungi</taxon>
        <taxon>Dikarya</taxon>
        <taxon>Ascomycota</taxon>
        <taxon>Pezizomycotina</taxon>
        <taxon>Eurotiomycetes</taxon>
        <taxon>Eurotiomycetidae</taxon>
        <taxon>Eurotiales</taxon>
        <taxon>Aspergillaceae</taxon>
        <taxon>Aspergillus</taxon>
        <taxon>Aspergillus subgen. Circumdati</taxon>
    </lineage>
</organism>
<evidence type="ECO:0000313" key="2">
    <source>
        <dbReference type="EMBL" id="PWY92514.1"/>
    </source>
</evidence>
<feature type="signal peptide" evidence="1">
    <location>
        <begin position="1"/>
        <end position="24"/>
    </location>
</feature>
<evidence type="ECO:0000313" key="3">
    <source>
        <dbReference type="Proteomes" id="UP000247233"/>
    </source>
</evidence>
<sequence>MKDIFKPLVYVALCIIAMAEGVTRYQTDPPAGVIVLQDRQALNDLVTENPETFLNPENGGYYLKTSQDEEVIAIAGDELCAELDTAVATVEALGDDYDDDDDDDDEGVTKREDNLACGGDCSLENLKVCI</sequence>
<dbReference type="OrthoDB" id="4435242at2759"/>
<keyword evidence="3" id="KW-1185">Reference proteome</keyword>
<keyword evidence="1" id="KW-0732">Signal</keyword>